<dbReference type="RefSeq" id="WP_203387231.1">
    <property type="nucleotide sequence ID" value="NZ_CP064781.1"/>
</dbReference>
<accession>A0A974SNV3</accession>
<name>A0A974SNV3_9RHOO</name>
<evidence type="ECO:0000313" key="3">
    <source>
        <dbReference type="Proteomes" id="UP000663444"/>
    </source>
</evidence>
<organism evidence="2 3">
    <name type="scientific">Azospira restricta</name>
    <dbReference type="NCBI Taxonomy" id="404405"/>
    <lineage>
        <taxon>Bacteria</taxon>
        <taxon>Pseudomonadati</taxon>
        <taxon>Pseudomonadota</taxon>
        <taxon>Betaproteobacteria</taxon>
        <taxon>Rhodocyclales</taxon>
        <taxon>Rhodocyclaceae</taxon>
        <taxon>Azospira</taxon>
    </lineage>
</organism>
<keyword evidence="1" id="KW-0812">Transmembrane</keyword>
<dbReference type="EMBL" id="CP064781">
    <property type="protein sequence ID" value="QRJ63699.1"/>
    <property type="molecule type" value="Genomic_DNA"/>
</dbReference>
<feature type="transmembrane region" description="Helical" evidence="1">
    <location>
        <begin position="111"/>
        <end position="128"/>
    </location>
</feature>
<evidence type="ECO:0000313" key="2">
    <source>
        <dbReference type="EMBL" id="QRJ63699.1"/>
    </source>
</evidence>
<dbReference type="KEGG" id="ares:IWH25_18495"/>
<protein>
    <recommendedName>
        <fullName evidence="4">GspL periplasmic domain-containing protein</fullName>
    </recommendedName>
</protein>
<evidence type="ECO:0008006" key="4">
    <source>
        <dbReference type="Google" id="ProtNLM"/>
    </source>
</evidence>
<keyword evidence="1" id="KW-0472">Membrane</keyword>
<keyword evidence="3" id="KW-1185">Reference proteome</keyword>
<evidence type="ECO:0000256" key="1">
    <source>
        <dbReference type="SAM" id="Phobius"/>
    </source>
</evidence>
<keyword evidence="1" id="KW-1133">Transmembrane helix</keyword>
<sequence length="492" mass="52474">MAGRRILYLSAHELTAYRWQAGEVCADGSFADSAAGLTAFADYLRAQPKVPCTLLANLAEEAFHAETIPCLRAGDRRALIARKLAQRFPATDYACAVSLGRERNRRQNERLLLAALTAPAALAPWLAILRDLQAPLAGVCSLPFAGAVLLEKLRLGGEPCLLLTVQDRSLRESYCVRGRLRFSRLLPLAQAGDDLAETLATEAAKLRQYLLGQRLLAPDEPLRAVVVVHPQLAGAVAARCINGGGLHFEILDSDDCAHRIGLKTPPTDCRLDLAYVHLIATAPPAAQFAPPPLRHEWRVRQARRALHGCGAAALAAALLFAGGRLFEAHALKQATTASLAAAHDARERYAAIARTFPPLPASPDALRRIVGEHAELARGDATPAGFYRDLGAVLAAMPAIAIDEIAWTAGDGGAQTLRLRGRVELGPHATPRQQLAALRRFIAALDANPALRTAVDQEPLAAGPGQTLHGDAAGIDGTAHPFALQIVRRSSP</sequence>
<dbReference type="Proteomes" id="UP000663444">
    <property type="component" value="Chromosome"/>
</dbReference>
<dbReference type="AlphaFoldDB" id="A0A974SNV3"/>
<reference evidence="2" key="1">
    <citation type="submission" date="2020-11" db="EMBL/GenBank/DDBJ databases">
        <title>Azospira restricta DSM 18626 genome sequence.</title>
        <authorList>
            <person name="Moe W.M."/>
        </authorList>
    </citation>
    <scope>NUCLEOTIDE SEQUENCE</scope>
    <source>
        <strain evidence="2">DSM 18626</strain>
    </source>
</reference>
<proteinExistence type="predicted"/>
<gene>
    <name evidence="2" type="ORF">IWH25_18495</name>
</gene>